<reference evidence="1 2" key="1">
    <citation type="journal article" date="2018" name="Nat. Genet.">
        <title>The Rosa genome provides new insights in the design of modern roses.</title>
        <authorList>
            <person name="Bendahmane M."/>
        </authorList>
    </citation>
    <scope>NUCLEOTIDE SEQUENCE [LARGE SCALE GENOMIC DNA]</scope>
    <source>
        <strain evidence="2">cv. Old Blush</strain>
    </source>
</reference>
<keyword evidence="2" id="KW-1185">Reference proteome</keyword>
<comment type="caution">
    <text evidence="1">The sequence shown here is derived from an EMBL/GenBank/DDBJ whole genome shotgun (WGS) entry which is preliminary data.</text>
</comment>
<sequence length="161" mass="17738">MGNCFVLCRISTASRIVSEDVAPKQGKVVKVLKMDGEVLEFRAPILVKNVLLSFSGSAGIGVSKQLASEHLPANYELKLGKFYYMVPLLGSVTKNNRTASATTRRIKIVITTQQLQELLTNQVSVQKLLSFSGPKIKPCNLVDPSTNWKPKLQVIPEESEH</sequence>
<name>A0A2P6SPH0_ROSCH</name>
<proteinExistence type="predicted"/>
<dbReference type="OMA" id="TNWKPKL"/>
<dbReference type="Gramene" id="PRQ60571">
    <property type="protein sequence ID" value="PRQ60571"/>
    <property type="gene ID" value="RchiOBHm_Chr1g0382771"/>
</dbReference>
<dbReference type="EMBL" id="PDCK01000039">
    <property type="protein sequence ID" value="PRQ60571.1"/>
    <property type="molecule type" value="Genomic_DNA"/>
</dbReference>
<evidence type="ECO:0000313" key="1">
    <source>
        <dbReference type="EMBL" id="PRQ60571.1"/>
    </source>
</evidence>
<dbReference type="Pfam" id="PF14009">
    <property type="entry name" value="PADRE"/>
    <property type="match status" value="1"/>
</dbReference>
<dbReference type="STRING" id="74649.A0A2P6SPH0"/>
<evidence type="ECO:0000313" key="2">
    <source>
        <dbReference type="Proteomes" id="UP000238479"/>
    </source>
</evidence>
<accession>A0A2P6SPH0</accession>
<protein>
    <submittedName>
        <fullName evidence="1">Uncharacterized protein</fullName>
    </submittedName>
</protein>
<dbReference type="PANTHER" id="PTHR33148:SF2">
    <property type="entry name" value="DUF4228 DOMAIN-CONTAINING PROTEIN"/>
    <property type="match status" value="1"/>
</dbReference>
<dbReference type="Proteomes" id="UP000238479">
    <property type="component" value="Chromosome 1"/>
</dbReference>
<dbReference type="AlphaFoldDB" id="A0A2P6SPH0"/>
<organism evidence="1 2">
    <name type="scientific">Rosa chinensis</name>
    <name type="common">China rose</name>
    <dbReference type="NCBI Taxonomy" id="74649"/>
    <lineage>
        <taxon>Eukaryota</taxon>
        <taxon>Viridiplantae</taxon>
        <taxon>Streptophyta</taxon>
        <taxon>Embryophyta</taxon>
        <taxon>Tracheophyta</taxon>
        <taxon>Spermatophyta</taxon>
        <taxon>Magnoliopsida</taxon>
        <taxon>eudicotyledons</taxon>
        <taxon>Gunneridae</taxon>
        <taxon>Pentapetalae</taxon>
        <taxon>rosids</taxon>
        <taxon>fabids</taxon>
        <taxon>Rosales</taxon>
        <taxon>Rosaceae</taxon>
        <taxon>Rosoideae</taxon>
        <taxon>Rosoideae incertae sedis</taxon>
        <taxon>Rosa</taxon>
    </lineage>
</organism>
<dbReference type="InterPro" id="IPR025322">
    <property type="entry name" value="PADRE_dom"/>
</dbReference>
<gene>
    <name evidence="1" type="ORF">RchiOBHm_Chr1g0382771</name>
</gene>
<dbReference type="PANTHER" id="PTHR33148">
    <property type="entry name" value="PLASTID MOVEMENT IMPAIRED PROTEIN-RELATED"/>
    <property type="match status" value="1"/>
</dbReference>